<dbReference type="Proteomes" id="UP000075737">
    <property type="component" value="Unassembled WGS sequence"/>
</dbReference>
<dbReference type="InterPro" id="IPR009014">
    <property type="entry name" value="Transketo_C/PFOR_II"/>
</dbReference>
<dbReference type="EC" id="1.2.7.1" evidence="5"/>
<protein>
    <submittedName>
        <fullName evidence="5">Pyruvate synthase subunit PorA</fullName>
        <ecNumber evidence="5">1.2.7.1</ecNumber>
    </submittedName>
</protein>
<dbReference type="EMBL" id="LOHZ01000030">
    <property type="protein sequence ID" value="KYO66097.1"/>
    <property type="molecule type" value="Genomic_DNA"/>
</dbReference>
<gene>
    <name evidence="5" type="primary">porA</name>
    <name evidence="5" type="ORF">ATZ99_12830</name>
</gene>
<dbReference type="SUPFAM" id="SSF52922">
    <property type="entry name" value="TK C-terminal domain-like"/>
    <property type="match status" value="1"/>
</dbReference>
<dbReference type="PANTHER" id="PTHR32154:SF0">
    <property type="entry name" value="PYRUVATE-FLAVODOXIN OXIDOREDUCTASE-RELATED"/>
    <property type="match status" value="1"/>
</dbReference>
<sequence length="392" mass="43253">MKTRVALTGNEAVAHAMKQVNPDVVAAYPITPQTEIVQIFSSFVSNGQVDTEFVAVESEHSAMSAAIGAAAAGARAMTATSSQGLALMFEMVYIASSMRLPIVFPVVNRALSGPINIHCDHSDAMGLRDSGVIQLFSENAQEAYDNIIQAFRIAEHPDVRLPVMVNLDGFITSHAMDVLEVLDDETVKNFVGEYKPEDFLLNAKNPISMGNLDLYDFYFEHRRQQTASMEAAKDVIKEVGKEFAKISGREYGLLEKYHLDDAQVAVVVLNSAAGTAKGTCDELRKKGLKVGVLKPRVYRPFPHEEIKEALKNVKVIAVLDRAETFSTNGGPMFQEIRNTLYDLKGDIKVVNYIYGLGGRDLLVEHVEKVYNDLFDLKDGKSLNTVNYLGLRE</sequence>
<dbReference type="PATRIC" id="fig|520767.4.peg.1388"/>
<dbReference type="OrthoDB" id="9794954at2"/>
<keyword evidence="5" id="KW-0670">Pyruvate</keyword>
<dbReference type="CDD" id="cd07034">
    <property type="entry name" value="TPP_PYR_PFOR_IOR-alpha_like"/>
    <property type="match status" value="1"/>
</dbReference>
<dbReference type="InterPro" id="IPR050722">
    <property type="entry name" value="Pyruvate:ferred/Flavod_OxRd"/>
</dbReference>
<dbReference type="Pfam" id="PF01855">
    <property type="entry name" value="POR_N"/>
    <property type="match status" value="1"/>
</dbReference>
<dbReference type="Gene3D" id="3.40.50.920">
    <property type="match status" value="1"/>
</dbReference>
<dbReference type="InterPro" id="IPR029061">
    <property type="entry name" value="THDP-binding"/>
</dbReference>
<dbReference type="GO" id="GO:0006979">
    <property type="term" value="P:response to oxidative stress"/>
    <property type="evidence" value="ECO:0007669"/>
    <property type="project" value="TreeGrafter"/>
</dbReference>
<proteinExistence type="inferred from homology"/>
<evidence type="ECO:0000259" key="3">
    <source>
        <dbReference type="Pfam" id="PF01855"/>
    </source>
</evidence>
<evidence type="ECO:0000256" key="1">
    <source>
        <dbReference type="ARBA" id="ARBA00009032"/>
    </source>
</evidence>
<feature type="domain" description="Pyruvate flavodoxin/ferredoxin oxidoreductase pyrimidine binding" evidence="3">
    <location>
        <begin position="15"/>
        <end position="240"/>
    </location>
</feature>
<dbReference type="FunFam" id="3.40.50.970:FF:000012">
    <property type="entry name" value="Pyruvate:ferredoxin (Flavodoxin) oxidoreductase"/>
    <property type="match status" value="1"/>
</dbReference>
<evidence type="ECO:0000256" key="2">
    <source>
        <dbReference type="ARBA" id="ARBA00023002"/>
    </source>
</evidence>
<keyword evidence="2 5" id="KW-0560">Oxidoreductase</keyword>
<name>A0A161QB17_9FIRM</name>
<evidence type="ECO:0000313" key="5">
    <source>
        <dbReference type="EMBL" id="KYO66097.1"/>
    </source>
</evidence>
<dbReference type="FunFam" id="3.40.50.920:FF:000010">
    <property type="entry name" value="Pyruvate ferredoxin oxidoreductase, alpha subunit"/>
    <property type="match status" value="1"/>
</dbReference>
<dbReference type="AlphaFoldDB" id="A0A161QB17"/>
<dbReference type="RefSeq" id="WP_068748415.1">
    <property type="nucleotide sequence ID" value="NZ_LOHZ01000030.1"/>
</dbReference>
<dbReference type="SUPFAM" id="SSF52518">
    <property type="entry name" value="Thiamin diphosphate-binding fold (THDP-binding)"/>
    <property type="match status" value="1"/>
</dbReference>
<comment type="similarity">
    <text evidence="1">Belongs to the pyruvate:ferredoxin/flavodoxin oxidoreductase family.</text>
</comment>
<dbReference type="PANTHER" id="PTHR32154">
    <property type="entry name" value="PYRUVATE-FLAVODOXIN OXIDOREDUCTASE-RELATED"/>
    <property type="match status" value="1"/>
</dbReference>
<dbReference type="Pfam" id="PF17147">
    <property type="entry name" value="PFOR_II"/>
    <property type="match status" value="1"/>
</dbReference>
<evidence type="ECO:0000313" key="6">
    <source>
        <dbReference type="Proteomes" id="UP000075737"/>
    </source>
</evidence>
<dbReference type="InterPro" id="IPR002880">
    <property type="entry name" value="Pyrv_Fd/Flavodoxin_OxRdtase_N"/>
</dbReference>
<organism evidence="5 6">
    <name type="scientific">Thermovenabulum gondwanense</name>
    <dbReference type="NCBI Taxonomy" id="520767"/>
    <lineage>
        <taxon>Bacteria</taxon>
        <taxon>Bacillati</taxon>
        <taxon>Bacillota</taxon>
        <taxon>Clostridia</taxon>
        <taxon>Thermosediminibacterales</taxon>
        <taxon>Thermosediminibacteraceae</taxon>
        <taxon>Thermovenabulum</taxon>
    </lineage>
</organism>
<dbReference type="GO" id="GO:0019164">
    <property type="term" value="F:pyruvate synthase activity"/>
    <property type="evidence" value="ECO:0007669"/>
    <property type="project" value="UniProtKB-EC"/>
</dbReference>
<evidence type="ECO:0000259" key="4">
    <source>
        <dbReference type="Pfam" id="PF17147"/>
    </source>
</evidence>
<comment type="caution">
    <text evidence="5">The sequence shown here is derived from an EMBL/GenBank/DDBJ whole genome shotgun (WGS) entry which is preliminary data.</text>
</comment>
<dbReference type="Gene3D" id="3.40.50.970">
    <property type="match status" value="1"/>
</dbReference>
<keyword evidence="6" id="KW-1185">Reference proteome</keyword>
<feature type="domain" description="Pyruvate:ferredoxin oxidoreductase core" evidence="4">
    <location>
        <begin position="262"/>
        <end position="366"/>
    </location>
</feature>
<dbReference type="STRING" id="520767.ATZ99_12830"/>
<reference evidence="5 6" key="1">
    <citation type="submission" date="2015-12" db="EMBL/GenBank/DDBJ databases">
        <title>Draft genome of Thermovenabulum gondwanense isolated from a red thermophilic microbial mat colonisisng an outflow channel of a bore well.</title>
        <authorList>
            <person name="Patel B.K."/>
        </authorList>
    </citation>
    <scope>NUCLEOTIDE SEQUENCE [LARGE SCALE GENOMIC DNA]</scope>
    <source>
        <strain evidence="5 6">R270</strain>
    </source>
</reference>
<dbReference type="InterPro" id="IPR033412">
    <property type="entry name" value="PFOR_II"/>
</dbReference>
<accession>A0A161QB17</accession>